<evidence type="ECO:0000256" key="2">
    <source>
        <dbReference type="SAM" id="SignalP"/>
    </source>
</evidence>
<dbReference type="Gene3D" id="2.60.40.10">
    <property type="entry name" value="Immunoglobulins"/>
    <property type="match status" value="1"/>
</dbReference>
<dbReference type="InterPro" id="IPR013783">
    <property type="entry name" value="Ig-like_fold"/>
</dbReference>
<dbReference type="OrthoDB" id="10021899at2759"/>
<reference evidence="3" key="1">
    <citation type="submission" date="2020-06" db="EMBL/GenBank/DDBJ databases">
        <title>Draft genome of Bugula neritina, a colonial animal packing powerful symbionts and potential medicines.</title>
        <authorList>
            <person name="Rayko M."/>
        </authorList>
    </citation>
    <scope>NUCLEOTIDE SEQUENCE [LARGE SCALE GENOMIC DNA]</scope>
    <source>
        <strain evidence="3">Kwan_BN1</strain>
    </source>
</reference>
<gene>
    <name evidence="3" type="ORF">EB796_020903</name>
</gene>
<accession>A0A7J7J4F3</accession>
<feature type="signal peptide" evidence="2">
    <location>
        <begin position="1"/>
        <end position="16"/>
    </location>
</feature>
<sequence length="244" mass="26906">MHWFWYVHSTIRLLWCYVLLTVEPGDPINSQAVKLIPTDEFQRFSLAGLIDVKSIAPPNKDFHAPSRILDLKVTEASYNESRVTLEWTAVGDDLDSGTASYYELWKADSHKVFYKAKENATQVEDADVISGNLSSPSPAYTREILVLNIQDRDDISVYAIIAKDDAGNAGQLSNIVSVKLLSLSSTGQPSITQSPTTPSLNPLRQTAVVAAIVIGSVCVSSLIIMLIIVIHKNRTKKSKKKYVA</sequence>
<dbReference type="EMBL" id="VXIV02003146">
    <property type="protein sequence ID" value="KAF6020747.1"/>
    <property type="molecule type" value="Genomic_DNA"/>
</dbReference>
<evidence type="ECO:0000256" key="1">
    <source>
        <dbReference type="SAM" id="Phobius"/>
    </source>
</evidence>
<dbReference type="Proteomes" id="UP000593567">
    <property type="component" value="Unassembled WGS sequence"/>
</dbReference>
<protein>
    <submittedName>
        <fullName evidence="3">Uncharacterized protein</fullName>
    </submittedName>
</protein>
<evidence type="ECO:0000313" key="4">
    <source>
        <dbReference type="Proteomes" id="UP000593567"/>
    </source>
</evidence>
<keyword evidence="4" id="KW-1185">Reference proteome</keyword>
<feature type="transmembrane region" description="Helical" evidence="1">
    <location>
        <begin position="207"/>
        <end position="230"/>
    </location>
</feature>
<organism evidence="3 4">
    <name type="scientific">Bugula neritina</name>
    <name type="common">Brown bryozoan</name>
    <name type="synonym">Sertularia neritina</name>
    <dbReference type="NCBI Taxonomy" id="10212"/>
    <lineage>
        <taxon>Eukaryota</taxon>
        <taxon>Metazoa</taxon>
        <taxon>Spiralia</taxon>
        <taxon>Lophotrochozoa</taxon>
        <taxon>Bryozoa</taxon>
        <taxon>Gymnolaemata</taxon>
        <taxon>Cheilostomatida</taxon>
        <taxon>Flustrina</taxon>
        <taxon>Buguloidea</taxon>
        <taxon>Bugulidae</taxon>
        <taxon>Bugula</taxon>
    </lineage>
</organism>
<keyword evidence="1" id="KW-0472">Membrane</keyword>
<comment type="caution">
    <text evidence="3">The sequence shown here is derived from an EMBL/GenBank/DDBJ whole genome shotgun (WGS) entry which is preliminary data.</text>
</comment>
<feature type="chain" id="PRO_5029494654" evidence="2">
    <location>
        <begin position="17"/>
        <end position="244"/>
    </location>
</feature>
<evidence type="ECO:0000313" key="3">
    <source>
        <dbReference type="EMBL" id="KAF6020747.1"/>
    </source>
</evidence>
<name>A0A7J7J4F3_BUGNE</name>
<dbReference type="AlphaFoldDB" id="A0A7J7J4F3"/>
<proteinExistence type="predicted"/>
<keyword evidence="2" id="KW-0732">Signal</keyword>
<keyword evidence="1" id="KW-1133">Transmembrane helix</keyword>
<keyword evidence="1" id="KW-0812">Transmembrane</keyword>